<dbReference type="Gene3D" id="3.90.550.10">
    <property type="entry name" value="Spore Coat Polysaccharide Biosynthesis Protein SpsA, Chain A"/>
    <property type="match status" value="1"/>
</dbReference>
<sequence length="424" mass="49059">MDEHVKVSVIVPVFNAEKYLSRCLDSLIRQTLKEIEIICIDDASTDGSIAIVQQYASKDERIKLYYSSEDKSNPRNLGQSVARNVGLKVATGEYILMVDADDWLELDAAKKLYELSAKDRLDILYFGFVFEYEDDRIKQIDRGVEVRTREGACIDEVINGQQMLVLQLKNNAEVGVVWAALFKRKFLHDNKLFFDKELTFEEDCLFSLQAMLRADRTKCIADFLYHYYRRHTSLTTNAFSEKYLMDIFIQACYAMKEVLLLKNNEQDSIEYISRLIVGHFTYVHHVWNDNMSIIDENKLVCSQSWVNIALEVFKCIIKPEPSLHNFTDEELRIIKKCNDVIIYGAGYVAGRTLTYLHQLGIDRVKIAVTCSKQNFFMGNEIYNIQELCRKAPDSVVLLAVMPDKQAEMVEILKSLMIHDYICMI</sequence>
<name>A0A1K1N9J0_SELRU</name>
<feature type="domain" description="Glycosyltransferase 2-like" evidence="3">
    <location>
        <begin position="8"/>
        <end position="187"/>
    </location>
</feature>
<dbReference type="SUPFAM" id="SSF53448">
    <property type="entry name" value="Nucleotide-diphospho-sugar transferases"/>
    <property type="match status" value="1"/>
</dbReference>
<organism evidence="4 5">
    <name type="scientific">Selenomonas ruminantium</name>
    <dbReference type="NCBI Taxonomy" id="971"/>
    <lineage>
        <taxon>Bacteria</taxon>
        <taxon>Bacillati</taxon>
        <taxon>Bacillota</taxon>
        <taxon>Negativicutes</taxon>
        <taxon>Selenomonadales</taxon>
        <taxon>Selenomonadaceae</taxon>
        <taxon>Selenomonas</taxon>
    </lineage>
</organism>
<dbReference type="GO" id="GO:0016757">
    <property type="term" value="F:glycosyltransferase activity"/>
    <property type="evidence" value="ECO:0007669"/>
    <property type="project" value="UniProtKB-KW"/>
</dbReference>
<proteinExistence type="predicted"/>
<dbReference type="InterPro" id="IPR029044">
    <property type="entry name" value="Nucleotide-diphossugar_trans"/>
</dbReference>
<dbReference type="EMBL" id="FPJA01000005">
    <property type="protein sequence ID" value="SFW32051.1"/>
    <property type="molecule type" value="Genomic_DNA"/>
</dbReference>
<accession>A0A1K1N9J0</accession>
<evidence type="ECO:0000256" key="2">
    <source>
        <dbReference type="ARBA" id="ARBA00022679"/>
    </source>
</evidence>
<keyword evidence="2 4" id="KW-0808">Transferase</keyword>
<evidence type="ECO:0000313" key="5">
    <source>
        <dbReference type="Proteomes" id="UP000182958"/>
    </source>
</evidence>
<dbReference type="RefSeq" id="WP_072305958.1">
    <property type="nucleotide sequence ID" value="NZ_FPJA01000005.1"/>
</dbReference>
<reference evidence="5" key="1">
    <citation type="submission" date="2016-11" db="EMBL/GenBank/DDBJ databases">
        <authorList>
            <person name="Varghese N."/>
            <person name="Submissions S."/>
        </authorList>
    </citation>
    <scope>NUCLEOTIDE SEQUENCE [LARGE SCALE GENOMIC DNA]</scope>
    <source>
        <strain evidence="5">C3</strain>
    </source>
</reference>
<dbReference type="PANTHER" id="PTHR22916:SF51">
    <property type="entry name" value="GLYCOSYLTRANSFERASE EPSH-RELATED"/>
    <property type="match status" value="1"/>
</dbReference>
<dbReference type="AlphaFoldDB" id="A0A1K1N9J0"/>
<protein>
    <submittedName>
        <fullName evidence="4">Glycosyltransferase involved in cell wall bisynthesis</fullName>
    </submittedName>
</protein>
<evidence type="ECO:0000256" key="1">
    <source>
        <dbReference type="ARBA" id="ARBA00022676"/>
    </source>
</evidence>
<dbReference type="InterPro" id="IPR001173">
    <property type="entry name" value="Glyco_trans_2-like"/>
</dbReference>
<keyword evidence="5" id="KW-1185">Reference proteome</keyword>
<evidence type="ECO:0000313" key="4">
    <source>
        <dbReference type="EMBL" id="SFW32051.1"/>
    </source>
</evidence>
<dbReference type="PANTHER" id="PTHR22916">
    <property type="entry name" value="GLYCOSYLTRANSFERASE"/>
    <property type="match status" value="1"/>
</dbReference>
<keyword evidence="1" id="KW-0328">Glycosyltransferase</keyword>
<dbReference type="Pfam" id="PF00535">
    <property type="entry name" value="Glycos_transf_2"/>
    <property type="match status" value="1"/>
</dbReference>
<evidence type="ECO:0000259" key="3">
    <source>
        <dbReference type="Pfam" id="PF00535"/>
    </source>
</evidence>
<dbReference type="Proteomes" id="UP000182958">
    <property type="component" value="Unassembled WGS sequence"/>
</dbReference>
<dbReference type="CDD" id="cd00761">
    <property type="entry name" value="Glyco_tranf_GTA_type"/>
    <property type="match status" value="1"/>
</dbReference>
<gene>
    <name evidence="4" type="ORF">SAMN02910323_1290</name>
</gene>